<feature type="domain" description="HPr(Ser) kinase/phosphorylase N-terminal" evidence="15">
    <location>
        <begin position="9"/>
        <end position="133"/>
    </location>
</feature>
<dbReference type="OrthoDB" id="9778803at2"/>
<keyword evidence="12 14" id="KW-0119">Carbohydrate metabolism</keyword>
<accession>A0A074LHF7</accession>
<comment type="cofactor">
    <cofactor evidence="2 14">
        <name>Mg(2+)</name>
        <dbReference type="ChEBI" id="CHEBI:18420"/>
    </cofactor>
</comment>
<dbReference type="GO" id="GO:0006109">
    <property type="term" value="P:regulation of carbohydrate metabolic process"/>
    <property type="evidence" value="ECO:0007669"/>
    <property type="project" value="UniProtKB-UniRule"/>
</dbReference>
<evidence type="ECO:0000256" key="6">
    <source>
        <dbReference type="ARBA" id="ARBA00022723"/>
    </source>
</evidence>
<dbReference type="RefSeq" id="WP_052036575.1">
    <property type="nucleotide sequence ID" value="NZ_JMIR01000034.1"/>
</dbReference>
<dbReference type="Proteomes" id="UP000027931">
    <property type="component" value="Unassembled WGS sequence"/>
</dbReference>
<comment type="similarity">
    <text evidence="3 14">Belongs to the HPrK/P family.</text>
</comment>
<comment type="function">
    <text evidence="14">Catalyzes the ATP- as well as the pyrophosphate-dependent phosphorylation of a specific serine residue in HPr, a phosphocarrier protein of the phosphoenolpyruvate-dependent sugar phosphotransferase system (PTS). HprK/P also catalyzes the pyrophosphate-producing, inorganic phosphate-dependent dephosphorylation (phosphorolysis) of seryl-phosphorylated HPr (P-Ser-HPr). The two antagonistic activities of HprK/P are regulated by several intracellular metabolites, which change their concentration in response to the absence or presence of rapidly metabolisable carbon sources (glucose, fructose, etc.) in the growth medium. Therefore, by controlling the phosphorylation state of HPr, HPrK/P is a sensor enzyme that plays a major role in the regulation of carbon metabolism and sugar transport: it mediates carbon catabolite repression (CCR), and regulates PTS-catalyzed carbohydrate uptake and inducer exclusion.</text>
</comment>
<feature type="active site" evidence="14">
    <location>
        <position position="145"/>
    </location>
</feature>
<keyword evidence="7 14" id="KW-0547">Nucleotide-binding</keyword>
<comment type="catalytic activity">
    <reaction evidence="13 14">
        <text>[HPr protein]-O-phospho-L-serine + phosphate + H(+) = [HPr protein]-L-serine + diphosphate</text>
        <dbReference type="Rhea" id="RHEA:46604"/>
        <dbReference type="Rhea" id="RHEA-COMP:11602"/>
        <dbReference type="Rhea" id="RHEA-COMP:11603"/>
        <dbReference type="ChEBI" id="CHEBI:15378"/>
        <dbReference type="ChEBI" id="CHEBI:29999"/>
        <dbReference type="ChEBI" id="CHEBI:33019"/>
        <dbReference type="ChEBI" id="CHEBI:43474"/>
        <dbReference type="ChEBI" id="CHEBI:83421"/>
    </reaction>
</comment>
<dbReference type="PANTHER" id="PTHR30305">
    <property type="entry name" value="PROTEIN YJDM-RELATED"/>
    <property type="match status" value="1"/>
</dbReference>
<dbReference type="Pfam" id="PF07475">
    <property type="entry name" value="Hpr_kinase_C"/>
    <property type="match status" value="1"/>
</dbReference>
<evidence type="ECO:0000256" key="2">
    <source>
        <dbReference type="ARBA" id="ARBA00001946"/>
    </source>
</evidence>
<dbReference type="FunFam" id="3.40.50.300:FF:000174">
    <property type="entry name" value="HPr kinase/phosphorylase"/>
    <property type="match status" value="1"/>
</dbReference>
<dbReference type="PANTHER" id="PTHR30305:SF1">
    <property type="entry name" value="HPR KINASE_PHOSPHORYLASE"/>
    <property type="match status" value="1"/>
</dbReference>
<feature type="binding site" evidence="14">
    <location>
        <position position="209"/>
    </location>
    <ligand>
        <name>Mg(2+)</name>
        <dbReference type="ChEBI" id="CHEBI:18420"/>
    </ligand>
</feature>
<reference evidence="17 18" key="1">
    <citation type="journal article" date="2013" name="Int. J. Syst. Evol. Microbiol.">
        <title>Tumebacillus flagellatus sp. nov., an alpha-amylase/pullulanase-producing bacterium isolated from cassava wastewater.</title>
        <authorList>
            <person name="Wang Q."/>
            <person name="Xie N."/>
            <person name="Qin Y."/>
            <person name="Shen N."/>
            <person name="Zhu J."/>
            <person name="Mi H."/>
            <person name="Huang R."/>
        </authorList>
    </citation>
    <scope>NUCLEOTIDE SEQUENCE [LARGE SCALE GENOMIC DNA]</scope>
    <source>
        <strain evidence="17 18">GST4</strain>
    </source>
</reference>
<evidence type="ECO:0000259" key="16">
    <source>
        <dbReference type="Pfam" id="PF07475"/>
    </source>
</evidence>
<dbReference type="EC" id="2.7.11.-" evidence="14"/>
<organism evidence="17 18">
    <name type="scientific">Tumebacillus flagellatus</name>
    <dbReference type="NCBI Taxonomy" id="1157490"/>
    <lineage>
        <taxon>Bacteria</taxon>
        <taxon>Bacillati</taxon>
        <taxon>Bacillota</taxon>
        <taxon>Bacilli</taxon>
        <taxon>Bacillales</taxon>
        <taxon>Alicyclobacillaceae</taxon>
        <taxon>Tumebacillus</taxon>
    </lineage>
</organism>
<comment type="catalytic activity">
    <reaction evidence="1 14">
        <text>[HPr protein]-L-serine + ATP = [HPr protein]-O-phospho-L-serine + ADP + H(+)</text>
        <dbReference type="Rhea" id="RHEA:46600"/>
        <dbReference type="Rhea" id="RHEA-COMP:11602"/>
        <dbReference type="Rhea" id="RHEA-COMP:11603"/>
        <dbReference type="ChEBI" id="CHEBI:15378"/>
        <dbReference type="ChEBI" id="CHEBI:29999"/>
        <dbReference type="ChEBI" id="CHEBI:30616"/>
        <dbReference type="ChEBI" id="CHEBI:83421"/>
        <dbReference type="ChEBI" id="CHEBI:456216"/>
    </reaction>
</comment>
<feature type="binding site" evidence="14">
    <location>
        <position position="167"/>
    </location>
    <ligand>
        <name>Mg(2+)</name>
        <dbReference type="ChEBI" id="CHEBI:18420"/>
    </ligand>
</feature>
<dbReference type="SUPFAM" id="SSF75138">
    <property type="entry name" value="HprK N-terminal domain-like"/>
    <property type="match status" value="1"/>
</dbReference>
<dbReference type="AlphaFoldDB" id="A0A074LHF7"/>
<comment type="domain">
    <text evidence="14">The Walker A ATP-binding motif also binds Pi and PPi.</text>
</comment>
<dbReference type="SUPFAM" id="SSF53795">
    <property type="entry name" value="PEP carboxykinase-like"/>
    <property type="match status" value="1"/>
</dbReference>
<feature type="active site" evidence="14">
    <location>
        <position position="250"/>
    </location>
</feature>
<dbReference type="GO" id="GO:0000287">
    <property type="term" value="F:magnesium ion binding"/>
    <property type="evidence" value="ECO:0007669"/>
    <property type="project" value="UniProtKB-UniRule"/>
</dbReference>
<dbReference type="InterPro" id="IPR011126">
    <property type="entry name" value="Hpr_kin/Pase_Hpr_N"/>
</dbReference>
<evidence type="ECO:0000256" key="7">
    <source>
        <dbReference type="ARBA" id="ARBA00022741"/>
    </source>
</evidence>
<dbReference type="InterPro" id="IPR028979">
    <property type="entry name" value="Ser_kin/Pase_Hpr-like_N_sf"/>
</dbReference>
<dbReference type="Gene3D" id="3.40.50.300">
    <property type="entry name" value="P-loop containing nucleotide triphosphate hydrolases"/>
    <property type="match status" value="1"/>
</dbReference>
<keyword evidence="4 14" id="KW-0723">Serine/threonine-protein kinase</keyword>
<dbReference type="NCBIfam" id="TIGR00679">
    <property type="entry name" value="hpr-ser"/>
    <property type="match status" value="1"/>
</dbReference>
<evidence type="ECO:0000256" key="3">
    <source>
        <dbReference type="ARBA" id="ARBA00006883"/>
    </source>
</evidence>
<feature type="domain" description="HPr kinase/phosphorylase C-terminal" evidence="16">
    <location>
        <begin position="137"/>
        <end position="305"/>
    </location>
</feature>
<proteinExistence type="inferred from homology"/>
<keyword evidence="11 14" id="KW-0511">Multifunctional enzyme</keyword>
<keyword evidence="6 14" id="KW-0479">Metal-binding</keyword>
<feature type="region of interest" description="Important for the catalytic mechanism of dephosphorylation" evidence="14">
    <location>
        <begin position="271"/>
        <end position="276"/>
    </location>
</feature>
<evidence type="ECO:0000313" key="17">
    <source>
        <dbReference type="EMBL" id="KEO81636.1"/>
    </source>
</evidence>
<keyword evidence="5 14" id="KW-0808">Transferase</keyword>
<dbReference type="EMBL" id="JMIR01000034">
    <property type="protein sequence ID" value="KEO81636.1"/>
    <property type="molecule type" value="Genomic_DNA"/>
</dbReference>
<dbReference type="Pfam" id="PF02603">
    <property type="entry name" value="Hpr_kinase_N"/>
    <property type="match status" value="1"/>
</dbReference>
<gene>
    <name evidence="14" type="primary">hprK</name>
    <name evidence="17" type="ORF">EL26_19875</name>
</gene>
<evidence type="ECO:0000256" key="8">
    <source>
        <dbReference type="ARBA" id="ARBA00022777"/>
    </source>
</evidence>
<dbReference type="CDD" id="cd01918">
    <property type="entry name" value="HprK_C"/>
    <property type="match status" value="1"/>
</dbReference>
<dbReference type="STRING" id="1157490.EL26_19875"/>
<dbReference type="HAMAP" id="MF_01249">
    <property type="entry name" value="HPr_kinase"/>
    <property type="match status" value="1"/>
</dbReference>
<evidence type="ECO:0000256" key="1">
    <source>
        <dbReference type="ARBA" id="ARBA00001120"/>
    </source>
</evidence>
<dbReference type="EC" id="2.7.4.-" evidence="14"/>
<evidence type="ECO:0000256" key="11">
    <source>
        <dbReference type="ARBA" id="ARBA00023268"/>
    </source>
</evidence>
<sequence length="319" mass="35759">MEQIVHKWITTQELMEEFDLELVNPKSADIARRIAVSDINRPGLALAGFFTYHPEERVQVVGRTETTFFEALPEALQKERAKQLCAYVQTPCLIVARGIEVPQELLDAAIAHRLPVLRSQLSTTKLTGRLQAYFDRQLALETLVHGVLVDVYGIGILIQGSSGIGKSETALELVKRGHRLVADDAVEIRRVAENVLEGTSPELLRQLIEIRGLGVLNVMTLFGAGAIRMRKDIEMVIQLQMWDDKAAYDRLGLDEETIKILDVEVPFLNLPVRPGRNLAVILEVAAMNYRLKRMGYNAAKELTEKMTLTMQQESGGPKY</sequence>
<protein>
    <recommendedName>
        <fullName evidence="14">HPr kinase/phosphorylase</fullName>
        <shortName evidence="14">HPrK/P</shortName>
        <ecNumber evidence="14">2.7.11.-</ecNumber>
        <ecNumber evidence="14">2.7.4.-</ecNumber>
    </recommendedName>
    <alternativeName>
        <fullName evidence="14">HPr(Ser) kinase/phosphorylase</fullName>
    </alternativeName>
</protein>
<evidence type="ECO:0000256" key="9">
    <source>
        <dbReference type="ARBA" id="ARBA00022840"/>
    </source>
</evidence>
<keyword evidence="9 14" id="KW-0067">ATP-binding</keyword>
<dbReference type="GO" id="GO:0005524">
    <property type="term" value="F:ATP binding"/>
    <property type="evidence" value="ECO:0007669"/>
    <property type="project" value="UniProtKB-UniRule"/>
</dbReference>
<dbReference type="InterPro" id="IPR011104">
    <property type="entry name" value="Hpr_kin/Pase_C"/>
</dbReference>
<comment type="subunit">
    <text evidence="14">Homohexamer.</text>
</comment>
<evidence type="ECO:0000313" key="18">
    <source>
        <dbReference type="Proteomes" id="UP000027931"/>
    </source>
</evidence>
<dbReference type="InterPro" id="IPR027417">
    <property type="entry name" value="P-loop_NTPase"/>
</dbReference>
<feature type="active site" description="Proton acceptor; for phosphorylation activity. Proton donor; for dephosphorylation activity" evidence="14">
    <location>
        <position position="184"/>
    </location>
</feature>
<comment type="miscellaneous">
    <text evidence="14">Both phosphorylation and phosphorolysis are carried out by the same active site and suggest a common mechanism for both reactions.</text>
</comment>
<dbReference type="Gene3D" id="3.40.1390.20">
    <property type="entry name" value="HprK N-terminal domain-like"/>
    <property type="match status" value="1"/>
</dbReference>
<evidence type="ECO:0000256" key="12">
    <source>
        <dbReference type="ARBA" id="ARBA00023277"/>
    </source>
</evidence>
<evidence type="ECO:0000256" key="13">
    <source>
        <dbReference type="ARBA" id="ARBA00047657"/>
    </source>
</evidence>
<evidence type="ECO:0000259" key="15">
    <source>
        <dbReference type="Pfam" id="PF02603"/>
    </source>
</evidence>
<dbReference type="eggNOG" id="COG1493">
    <property type="taxonomic scope" value="Bacteria"/>
</dbReference>
<feature type="binding site" evidence="14">
    <location>
        <begin position="160"/>
        <end position="167"/>
    </location>
    <ligand>
        <name>ATP</name>
        <dbReference type="ChEBI" id="CHEBI:30616"/>
    </ligand>
</feature>
<comment type="caution">
    <text evidence="17">The sequence shown here is derived from an EMBL/GenBank/DDBJ whole genome shotgun (WGS) entry which is preliminary data.</text>
</comment>
<evidence type="ECO:0000256" key="4">
    <source>
        <dbReference type="ARBA" id="ARBA00022527"/>
    </source>
</evidence>
<keyword evidence="8 14" id="KW-0418">Kinase</keyword>
<keyword evidence="18" id="KW-1185">Reference proteome</keyword>
<dbReference type="GO" id="GO:0000155">
    <property type="term" value="F:phosphorelay sensor kinase activity"/>
    <property type="evidence" value="ECO:0007669"/>
    <property type="project" value="InterPro"/>
</dbReference>
<feature type="region of interest" description="Important for the catalytic mechanism of both phosphorylation and dephosphorylation" evidence="14">
    <location>
        <begin position="208"/>
        <end position="217"/>
    </location>
</feature>
<feature type="active site" evidence="14">
    <location>
        <position position="166"/>
    </location>
</feature>
<evidence type="ECO:0000256" key="10">
    <source>
        <dbReference type="ARBA" id="ARBA00022842"/>
    </source>
</evidence>
<dbReference type="InterPro" id="IPR003755">
    <property type="entry name" value="HPr(Ser)_kin/Pase"/>
</dbReference>
<dbReference type="GO" id="GO:0004674">
    <property type="term" value="F:protein serine/threonine kinase activity"/>
    <property type="evidence" value="ECO:0007669"/>
    <property type="project" value="UniProtKB-KW"/>
</dbReference>
<evidence type="ECO:0000256" key="5">
    <source>
        <dbReference type="ARBA" id="ARBA00022679"/>
    </source>
</evidence>
<keyword evidence="10 14" id="KW-0460">Magnesium</keyword>
<evidence type="ECO:0000256" key="14">
    <source>
        <dbReference type="HAMAP-Rule" id="MF_01249"/>
    </source>
</evidence>
<dbReference type="GO" id="GO:0004712">
    <property type="term" value="F:protein serine/threonine/tyrosine kinase activity"/>
    <property type="evidence" value="ECO:0007669"/>
    <property type="project" value="UniProtKB-UniRule"/>
</dbReference>
<name>A0A074LHF7_9BACL</name>